<dbReference type="InterPro" id="IPR036925">
    <property type="entry name" value="TIF_IF2_dom3_sf"/>
</dbReference>
<dbReference type="Pfam" id="PF22042">
    <property type="entry name" value="EF-G_D2"/>
    <property type="match status" value="1"/>
</dbReference>
<dbReference type="PROSITE" id="PS01176">
    <property type="entry name" value="IF2"/>
    <property type="match status" value="1"/>
</dbReference>
<dbReference type="GO" id="GO:0003743">
    <property type="term" value="F:translation initiation factor activity"/>
    <property type="evidence" value="ECO:0007669"/>
    <property type="project" value="UniProtKB-KW"/>
</dbReference>
<evidence type="ECO:0000256" key="1">
    <source>
        <dbReference type="ARBA" id="ARBA00004496"/>
    </source>
</evidence>
<dbReference type="CDD" id="cd03692">
    <property type="entry name" value="mtIF2_IVc"/>
    <property type="match status" value="1"/>
</dbReference>
<dbReference type="HAMAP" id="MF_00100_B">
    <property type="entry name" value="IF_2_B"/>
    <property type="match status" value="1"/>
</dbReference>
<dbReference type="PANTHER" id="PTHR43381">
    <property type="entry name" value="TRANSLATION INITIATION FACTOR IF-2-RELATED"/>
    <property type="match status" value="1"/>
</dbReference>
<dbReference type="NCBIfam" id="TIGR00487">
    <property type="entry name" value="IF-2"/>
    <property type="match status" value="1"/>
</dbReference>
<comment type="caution">
    <text evidence="14">The sequence shown here is derived from an EMBL/GenBank/DDBJ whole genome shotgun (WGS) entry which is preliminary data.</text>
</comment>
<feature type="compositionally biased region" description="Low complexity" evidence="12">
    <location>
        <begin position="218"/>
        <end position="228"/>
    </location>
</feature>
<feature type="compositionally biased region" description="Low complexity" evidence="12">
    <location>
        <begin position="82"/>
        <end position="97"/>
    </location>
</feature>
<comment type="similarity">
    <text evidence="2 9 10">Belongs to the TRAFAC class translation factor GTPase superfamily. Classic translation factor GTPase family. IF-2 subfamily.</text>
</comment>
<dbReference type="Gene3D" id="3.40.50.10050">
    <property type="entry name" value="Translation initiation factor IF- 2, domain 3"/>
    <property type="match status" value="1"/>
</dbReference>
<name>A0ABX1I668_9GAMM</name>
<evidence type="ECO:0000256" key="7">
    <source>
        <dbReference type="ARBA" id="ARBA00022917"/>
    </source>
</evidence>
<feature type="binding site" evidence="9">
    <location>
        <begin position="507"/>
        <end position="510"/>
    </location>
    <ligand>
        <name>GTP</name>
        <dbReference type="ChEBI" id="CHEBI:37565"/>
    </ligand>
</feature>
<dbReference type="CDD" id="cd03702">
    <property type="entry name" value="IF2_mtIF2_II"/>
    <property type="match status" value="1"/>
</dbReference>
<dbReference type="NCBIfam" id="TIGR00231">
    <property type="entry name" value="small_GTP"/>
    <property type="match status" value="1"/>
</dbReference>
<feature type="compositionally biased region" description="Basic and acidic residues" evidence="12">
    <location>
        <begin position="251"/>
        <end position="285"/>
    </location>
</feature>
<dbReference type="SUPFAM" id="SSF50447">
    <property type="entry name" value="Translation proteins"/>
    <property type="match status" value="2"/>
</dbReference>
<keyword evidence="6 9" id="KW-0547">Nucleotide-binding</keyword>
<dbReference type="InterPro" id="IPR006847">
    <property type="entry name" value="IF2_N"/>
</dbReference>
<feature type="region of interest" description="G-domain" evidence="9">
    <location>
        <begin position="401"/>
        <end position="549"/>
    </location>
</feature>
<dbReference type="Pfam" id="PF03144">
    <property type="entry name" value="GTP_EFTU_D2"/>
    <property type="match status" value="1"/>
</dbReference>
<dbReference type="Pfam" id="PF04760">
    <property type="entry name" value="IF2_N"/>
    <property type="match status" value="2"/>
</dbReference>
<dbReference type="InterPro" id="IPR009000">
    <property type="entry name" value="Transl_B-barrel_sf"/>
</dbReference>
<proteinExistence type="inferred from homology"/>
<comment type="subcellular location">
    <subcellularLocation>
        <location evidence="1 9 11">Cytoplasm</location>
    </subcellularLocation>
</comment>
<evidence type="ECO:0000313" key="15">
    <source>
        <dbReference type="Proteomes" id="UP000740754"/>
    </source>
</evidence>
<dbReference type="Pfam" id="PF08364">
    <property type="entry name" value="IF2_assoc"/>
    <property type="match status" value="1"/>
</dbReference>
<evidence type="ECO:0000256" key="10">
    <source>
        <dbReference type="RuleBase" id="RU000644"/>
    </source>
</evidence>
<dbReference type="Pfam" id="PF11987">
    <property type="entry name" value="IF-2"/>
    <property type="match status" value="1"/>
</dbReference>
<evidence type="ECO:0000256" key="2">
    <source>
        <dbReference type="ARBA" id="ARBA00007733"/>
    </source>
</evidence>
<dbReference type="SUPFAM" id="SSF52156">
    <property type="entry name" value="Initiation factor IF2/eIF5b, domain 3"/>
    <property type="match status" value="1"/>
</dbReference>
<organism evidence="14 15">
    <name type="scientific">Marichromatium bheemlicum</name>
    <dbReference type="NCBI Taxonomy" id="365339"/>
    <lineage>
        <taxon>Bacteria</taxon>
        <taxon>Pseudomonadati</taxon>
        <taxon>Pseudomonadota</taxon>
        <taxon>Gammaproteobacteria</taxon>
        <taxon>Chromatiales</taxon>
        <taxon>Chromatiaceae</taxon>
        <taxon>Marichromatium</taxon>
    </lineage>
</organism>
<dbReference type="Gene3D" id="2.40.30.10">
    <property type="entry name" value="Translation factors"/>
    <property type="match status" value="2"/>
</dbReference>
<dbReference type="InterPro" id="IPR044145">
    <property type="entry name" value="IF2_II"/>
</dbReference>
<evidence type="ECO:0000256" key="4">
    <source>
        <dbReference type="ARBA" id="ARBA00022490"/>
    </source>
</evidence>
<dbReference type="InterPro" id="IPR053905">
    <property type="entry name" value="EF-G-like_DII"/>
</dbReference>
<feature type="compositionally biased region" description="Basic and acidic residues" evidence="12">
    <location>
        <begin position="128"/>
        <end position="211"/>
    </location>
</feature>
<sequence>MSEVTVKQLASTVGIPVERLLTQLNEAGISANGADSTLTEQEKKQLLGYLRRSHGKEEGDEAADSSSAVSVKRKSVSELRQPAAAGARAGAGARPAPTVRGKTVNVEVRRKRTYKRTEPGAAGAGRRSGPDRRGRGPERKSTTALLDENRRRAELEAMRAEQEARRLAEQEERERRQREEDAKRREEEAKRRAEAEAEEARRQAEEAKRAAEAPPAPVVEKPVEAAPVAEKKAAPAGRRAEPVKGKKIVKKGADSRDDRDDRPAKKGVRKEATRGRRGVDDDRSGRLRRGGKRRGKIQSSDTHAFQKPTAPVVREVEIPESIPVGELANRMSVKSSQVIKELFKQGMMVTINQSLDRDTAAILVEEMGHKPVFADDRDAEDVLLEEFEEQAEQAEQVTRPPVVTIMGHVDHGKTSLLDYIRRTRVASGEAGGITQHIGAYHVDTPKGTISFLDTPGHAAFSAMRARGAQVTDIVILVVAADDGVMPQTIEAIQHARAAEVPVIVAVNKIDKPEANPDRVMQELTQHEVVPEEWGGDTMVVRVSAKAGDGIDELLDAILLQSEVLELKAPVEGPARGAIVESSLDKGRGPVATVLVQAGTLHRGDIIVSGGEHGRVRAMFDETGKAVESAGPSIPVQVLGLSGTPNAGDDVITVSDERRAREVAEFRAERQRQHRFEEQRGASLDQLFSQLKDGEQKSVNLIVKADVQGSLEALKESLVKLTNDEVKVAVVASGVGGITESDANLAFTSNAILLGFNVRADAAARRVVEDKGLDLRYYSIIYELIDDVKQAISGLLSPIVTEEIIGLAEVRDVFRSSKFGAVAGCMVTEGTIKRNNPIRVLRDNVVVYEGALESLRRFKDDVPEVKAGTECGIGVKNYNDVQEGDQIEVFERTERARQL</sequence>
<evidence type="ECO:0000256" key="8">
    <source>
        <dbReference type="ARBA" id="ARBA00023134"/>
    </source>
</evidence>
<dbReference type="RefSeq" id="WP_168667151.1">
    <property type="nucleotide sequence ID" value="NZ_JAAXKX010000004.1"/>
</dbReference>
<gene>
    <name evidence="9 14" type="primary">infB</name>
    <name evidence="14" type="ORF">HF203_04870</name>
</gene>
<evidence type="ECO:0000256" key="3">
    <source>
        <dbReference type="ARBA" id="ARBA00020675"/>
    </source>
</evidence>
<dbReference type="InterPro" id="IPR000178">
    <property type="entry name" value="TF_IF2_bacterial-like"/>
</dbReference>
<dbReference type="Gene3D" id="3.40.50.300">
    <property type="entry name" value="P-loop containing nucleotide triphosphate hydrolases"/>
    <property type="match status" value="1"/>
</dbReference>
<feature type="binding site" evidence="9">
    <location>
        <begin position="407"/>
        <end position="414"/>
    </location>
    <ligand>
        <name>GTP</name>
        <dbReference type="ChEBI" id="CHEBI:37565"/>
    </ligand>
</feature>
<dbReference type="Proteomes" id="UP000740754">
    <property type="component" value="Unassembled WGS sequence"/>
</dbReference>
<feature type="binding site" evidence="9">
    <location>
        <begin position="453"/>
        <end position="457"/>
    </location>
    <ligand>
        <name>GTP</name>
        <dbReference type="ChEBI" id="CHEBI:37565"/>
    </ligand>
</feature>
<dbReference type="EMBL" id="JAAXKX010000004">
    <property type="protein sequence ID" value="NKN32549.1"/>
    <property type="molecule type" value="Genomic_DNA"/>
</dbReference>
<dbReference type="CDD" id="cd01887">
    <property type="entry name" value="IF2_eIF5B"/>
    <property type="match status" value="1"/>
</dbReference>
<keyword evidence="8 9" id="KW-0342">GTP-binding</keyword>
<dbReference type="InterPro" id="IPR013575">
    <property type="entry name" value="IF2_assoc_dom_bac"/>
</dbReference>
<reference evidence="14 15" key="1">
    <citation type="submission" date="2020-04" db="EMBL/GenBank/DDBJ databases">
        <title>Draft Whole-Genome sequence of Marichromatium bheemlicum DSM 18632, type strain.</title>
        <authorList>
            <person name="Kyndt J.A."/>
            <person name="Meyer T.E."/>
        </authorList>
    </citation>
    <scope>NUCLEOTIDE SEQUENCE [LARGE SCALE GENOMIC DNA]</scope>
    <source>
        <strain evidence="14 15">DSM 18632</strain>
    </source>
</reference>
<dbReference type="InterPro" id="IPR015760">
    <property type="entry name" value="TIF_IF2"/>
</dbReference>
<accession>A0ABX1I668</accession>
<dbReference type="Pfam" id="PF00009">
    <property type="entry name" value="GTP_EFTU"/>
    <property type="match status" value="1"/>
</dbReference>
<keyword evidence="7 9" id="KW-0648">Protein biosynthesis</keyword>
<feature type="region of interest" description="Disordered" evidence="12">
    <location>
        <begin position="30"/>
        <end position="309"/>
    </location>
</feature>
<dbReference type="Gene3D" id="3.30.56.50">
    <property type="entry name" value="Putative DNA-binding domain, N-terminal subdomain of bacterial translation initiation factor IF2"/>
    <property type="match status" value="1"/>
</dbReference>
<feature type="domain" description="Tr-type G" evidence="13">
    <location>
        <begin position="398"/>
        <end position="567"/>
    </location>
</feature>
<evidence type="ECO:0000256" key="5">
    <source>
        <dbReference type="ARBA" id="ARBA00022540"/>
    </source>
</evidence>
<evidence type="ECO:0000256" key="6">
    <source>
        <dbReference type="ARBA" id="ARBA00022741"/>
    </source>
</evidence>
<dbReference type="SUPFAM" id="SSF52540">
    <property type="entry name" value="P-loop containing nucleoside triphosphate hydrolases"/>
    <property type="match status" value="1"/>
</dbReference>
<feature type="compositionally biased region" description="Basic residues" evidence="12">
    <location>
        <begin position="286"/>
        <end position="296"/>
    </location>
</feature>
<dbReference type="InterPro" id="IPR005225">
    <property type="entry name" value="Small_GTP-bd"/>
</dbReference>
<comment type="function">
    <text evidence="9 10">One of the essential components for the initiation of protein synthesis. Protects formylmethionyl-tRNA from spontaneous hydrolysis and promotes its binding to the 30S ribosomal subunits. Also involved in the hydrolysis of GTP during the formation of the 70S ribosomal complex.</text>
</comment>
<evidence type="ECO:0000256" key="9">
    <source>
        <dbReference type="HAMAP-Rule" id="MF_00100"/>
    </source>
</evidence>
<dbReference type="InterPro" id="IPR000795">
    <property type="entry name" value="T_Tr_GTP-bd_dom"/>
</dbReference>
<evidence type="ECO:0000259" key="13">
    <source>
        <dbReference type="PROSITE" id="PS51722"/>
    </source>
</evidence>
<dbReference type="InterPro" id="IPR009061">
    <property type="entry name" value="DNA-bd_dom_put_sf"/>
</dbReference>
<evidence type="ECO:0000313" key="14">
    <source>
        <dbReference type="EMBL" id="NKN32549.1"/>
    </source>
</evidence>
<evidence type="ECO:0000256" key="11">
    <source>
        <dbReference type="RuleBase" id="RU000645"/>
    </source>
</evidence>
<evidence type="ECO:0000256" key="12">
    <source>
        <dbReference type="SAM" id="MobiDB-lite"/>
    </source>
</evidence>
<keyword evidence="4 9" id="KW-0963">Cytoplasm</keyword>
<dbReference type="PROSITE" id="PS51722">
    <property type="entry name" value="G_TR_2"/>
    <property type="match status" value="1"/>
</dbReference>
<protein>
    <recommendedName>
        <fullName evidence="3 9">Translation initiation factor IF-2</fullName>
    </recommendedName>
</protein>
<dbReference type="PANTHER" id="PTHR43381:SF5">
    <property type="entry name" value="TR-TYPE G DOMAIN-CONTAINING PROTEIN"/>
    <property type="match status" value="1"/>
</dbReference>
<dbReference type="InterPro" id="IPR004161">
    <property type="entry name" value="EFTu-like_2"/>
</dbReference>
<dbReference type="SUPFAM" id="SSF46955">
    <property type="entry name" value="Putative DNA-binding domain"/>
    <property type="match status" value="1"/>
</dbReference>
<feature type="compositionally biased region" description="Basic and acidic residues" evidence="12">
    <location>
        <begin position="229"/>
        <end position="244"/>
    </location>
</feature>
<keyword evidence="15" id="KW-1185">Reference proteome</keyword>
<dbReference type="InterPro" id="IPR023115">
    <property type="entry name" value="TIF_IF2_dom3"/>
</dbReference>
<dbReference type="InterPro" id="IPR027417">
    <property type="entry name" value="P-loop_NTPase"/>
</dbReference>
<keyword evidence="5 9" id="KW-0396">Initiation factor</keyword>